<organism evidence="8">
    <name type="scientific">Ammonifex degensii</name>
    <dbReference type="NCBI Taxonomy" id="42838"/>
    <lineage>
        <taxon>Bacteria</taxon>
        <taxon>Bacillati</taxon>
        <taxon>Bacillota</taxon>
        <taxon>Clostridia</taxon>
        <taxon>Thermoanaerobacterales</taxon>
        <taxon>Thermoanaerobacteraceae</taxon>
        <taxon>Ammonifex</taxon>
    </lineage>
</organism>
<dbReference type="GO" id="GO:0020037">
    <property type="term" value="F:heme binding"/>
    <property type="evidence" value="ECO:0007669"/>
    <property type="project" value="InterPro"/>
</dbReference>
<proteinExistence type="predicted"/>
<keyword evidence="5 6" id="KW-0472">Membrane</keyword>
<dbReference type="GO" id="GO:0005886">
    <property type="term" value="C:plasma membrane"/>
    <property type="evidence" value="ECO:0007669"/>
    <property type="project" value="TreeGrafter"/>
</dbReference>
<comment type="subcellular location">
    <subcellularLocation>
        <location evidence="1">Membrane</location>
        <topology evidence="1">Multi-pass membrane protein</topology>
    </subcellularLocation>
</comment>
<feature type="transmembrane region" description="Helical" evidence="6">
    <location>
        <begin position="39"/>
        <end position="60"/>
    </location>
</feature>
<dbReference type="EMBL" id="DSMV01000046">
    <property type="protein sequence ID" value="HDW51246.1"/>
    <property type="molecule type" value="Genomic_DNA"/>
</dbReference>
<reference evidence="8" key="1">
    <citation type="journal article" date="2020" name="mSystems">
        <title>Genome- and Community-Level Interaction Insights into Carbon Utilization and Element Cycling Functions of Hydrothermarchaeota in Hydrothermal Sediment.</title>
        <authorList>
            <person name="Zhou Z."/>
            <person name="Liu Y."/>
            <person name="Xu W."/>
            <person name="Pan J."/>
            <person name="Luo Z.H."/>
            <person name="Li M."/>
        </authorList>
    </citation>
    <scope>NUCLEOTIDE SEQUENCE [LARGE SCALE GENOMIC DNA]</scope>
    <source>
        <strain evidence="8">SpSt-301</strain>
    </source>
</reference>
<feature type="transmembrane region" description="Helical" evidence="6">
    <location>
        <begin position="72"/>
        <end position="91"/>
    </location>
</feature>
<comment type="caution">
    <text evidence="8">The sequence shown here is derived from an EMBL/GenBank/DDBJ whole genome shotgun (WGS) entry which is preliminary data.</text>
</comment>
<accession>A0A7C1FBL3</accession>
<dbReference type="AlphaFoldDB" id="A0A7C1FBL3"/>
<protein>
    <submittedName>
        <fullName evidence="8">C-type cytochrome biogenesis protein CcsB</fullName>
    </submittedName>
</protein>
<evidence type="ECO:0000259" key="7">
    <source>
        <dbReference type="Pfam" id="PF01578"/>
    </source>
</evidence>
<dbReference type="GO" id="GO:0017004">
    <property type="term" value="P:cytochrome complex assembly"/>
    <property type="evidence" value="ECO:0007669"/>
    <property type="project" value="UniProtKB-KW"/>
</dbReference>
<dbReference type="PANTHER" id="PTHR30071:SF1">
    <property type="entry name" value="CYTOCHROME B_B6 PROTEIN-RELATED"/>
    <property type="match status" value="1"/>
</dbReference>
<feature type="domain" description="Cytochrome c assembly protein" evidence="7">
    <location>
        <begin position="71"/>
        <end position="269"/>
    </location>
</feature>
<evidence type="ECO:0000313" key="8">
    <source>
        <dbReference type="EMBL" id="HDW51246.1"/>
    </source>
</evidence>
<feature type="transmembrane region" description="Helical" evidence="6">
    <location>
        <begin position="184"/>
        <end position="208"/>
    </location>
</feature>
<keyword evidence="3" id="KW-0201">Cytochrome c-type biogenesis</keyword>
<evidence type="ECO:0000256" key="1">
    <source>
        <dbReference type="ARBA" id="ARBA00004141"/>
    </source>
</evidence>
<sequence>MSAIKVQLILYWVAVGFCFLGTFFFVASLTFKKEQWLRFGVIFSFLASLPLTAGIIARWIETGHFPYWGPYEVFTSYAWGALLFYLVVQLFKPNLKIAGTVVAPAVLLMTGIGVMSSTEMGDIPKTFFTYWLWIHIFFAKLSYGSVLISTALALSYLIKSRLEEKGATNPLLGKLPPLTKIDHLIYQFVAFGLVMLGIMIASGAVWAYKAWGRYWGWDPVETWALISWLVYALYLHLRIALGWKGKRSAWFAIFAMVVVVFSFFGIPLFYDSIHEHLDYLKE</sequence>
<dbReference type="InterPro" id="IPR002541">
    <property type="entry name" value="Cyt_c_assembly"/>
</dbReference>
<evidence type="ECO:0000256" key="4">
    <source>
        <dbReference type="ARBA" id="ARBA00022989"/>
    </source>
</evidence>
<dbReference type="InterPro" id="IPR045062">
    <property type="entry name" value="Cyt_c_biogenesis_CcsA/CcmC"/>
</dbReference>
<evidence type="ECO:0000256" key="6">
    <source>
        <dbReference type="SAM" id="Phobius"/>
    </source>
</evidence>
<evidence type="ECO:0000256" key="5">
    <source>
        <dbReference type="ARBA" id="ARBA00023136"/>
    </source>
</evidence>
<feature type="transmembrane region" description="Helical" evidence="6">
    <location>
        <begin position="220"/>
        <end position="237"/>
    </location>
</feature>
<dbReference type="NCBIfam" id="TIGR03144">
    <property type="entry name" value="cytochr_II_ccsB"/>
    <property type="match status" value="1"/>
</dbReference>
<keyword evidence="2 6" id="KW-0812">Transmembrane</keyword>
<dbReference type="PANTHER" id="PTHR30071">
    <property type="entry name" value="HEME EXPORTER PROTEIN C"/>
    <property type="match status" value="1"/>
</dbReference>
<feature type="transmembrane region" description="Helical" evidence="6">
    <location>
        <begin position="6"/>
        <end position="27"/>
    </location>
</feature>
<feature type="transmembrane region" description="Helical" evidence="6">
    <location>
        <begin position="130"/>
        <end position="158"/>
    </location>
</feature>
<feature type="transmembrane region" description="Helical" evidence="6">
    <location>
        <begin position="98"/>
        <end position="118"/>
    </location>
</feature>
<dbReference type="InterPro" id="IPR017562">
    <property type="entry name" value="Cyt_c_biogenesis_CcsA"/>
</dbReference>
<keyword evidence="4 6" id="KW-1133">Transmembrane helix</keyword>
<gene>
    <name evidence="8" type="primary">ccsB</name>
    <name evidence="8" type="ORF">ENQ35_00620</name>
</gene>
<name>A0A7C1FBL3_9THEO</name>
<evidence type="ECO:0000256" key="3">
    <source>
        <dbReference type="ARBA" id="ARBA00022748"/>
    </source>
</evidence>
<dbReference type="Pfam" id="PF01578">
    <property type="entry name" value="Cytochrom_C_asm"/>
    <property type="match status" value="1"/>
</dbReference>
<feature type="transmembrane region" description="Helical" evidence="6">
    <location>
        <begin position="249"/>
        <end position="270"/>
    </location>
</feature>
<evidence type="ECO:0000256" key="2">
    <source>
        <dbReference type="ARBA" id="ARBA00022692"/>
    </source>
</evidence>